<accession>A0A1E3PZR1</accession>
<dbReference type="PANTHER" id="PTHR38116:SF9">
    <property type="entry name" value="BZIP DOMAIN-CONTAINING PROTEIN"/>
    <property type="match status" value="1"/>
</dbReference>
<dbReference type="STRING" id="675824.A0A1E3PZR1"/>
<keyword evidence="2" id="KW-1185">Reference proteome</keyword>
<gene>
    <name evidence="1" type="ORF">LIPSTDRAFT_163839</name>
</gene>
<dbReference type="Proteomes" id="UP000094385">
    <property type="component" value="Unassembled WGS sequence"/>
</dbReference>
<organism evidence="1 2">
    <name type="scientific">Lipomyces starkeyi NRRL Y-11557</name>
    <dbReference type="NCBI Taxonomy" id="675824"/>
    <lineage>
        <taxon>Eukaryota</taxon>
        <taxon>Fungi</taxon>
        <taxon>Dikarya</taxon>
        <taxon>Ascomycota</taxon>
        <taxon>Saccharomycotina</taxon>
        <taxon>Lipomycetes</taxon>
        <taxon>Lipomycetales</taxon>
        <taxon>Lipomycetaceae</taxon>
        <taxon>Lipomyces</taxon>
    </lineage>
</organism>
<reference evidence="1 2" key="1">
    <citation type="journal article" date="2016" name="Proc. Natl. Acad. Sci. U.S.A.">
        <title>Comparative genomics of biotechnologically important yeasts.</title>
        <authorList>
            <person name="Riley R."/>
            <person name="Haridas S."/>
            <person name="Wolfe K.H."/>
            <person name="Lopes M.R."/>
            <person name="Hittinger C.T."/>
            <person name="Goeker M."/>
            <person name="Salamov A.A."/>
            <person name="Wisecaver J.H."/>
            <person name="Long T.M."/>
            <person name="Calvey C.H."/>
            <person name="Aerts A.L."/>
            <person name="Barry K.W."/>
            <person name="Choi C."/>
            <person name="Clum A."/>
            <person name="Coughlan A.Y."/>
            <person name="Deshpande S."/>
            <person name="Douglass A.P."/>
            <person name="Hanson S.J."/>
            <person name="Klenk H.-P."/>
            <person name="LaButti K.M."/>
            <person name="Lapidus A."/>
            <person name="Lindquist E.A."/>
            <person name="Lipzen A.M."/>
            <person name="Meier-Kolthoff J.P."/>
            <person name="Ohm R.A."/>
            <person name="Otillar R.P."/>
            <person name="Pangilinan J.L."/>
            <person name="Peng Y."/>
            <person name="Rokas A."/>
            <person name="Rosa C.A."/>
            <person name="Scheuner C."/>
            <person name="Sibirny A.A."/>
            <person name="Slot J.C."/>
            <person name="Stielow J.B."/>
            <person name="Sun H."/>
            <person name="Kurtzman C.P."/>
            <person name="Blackwell M."/>
            <person name="Grigoriev I.V."/>
            <person name="Jeffries T.W."/>
        </authorList>
    </citation>
    <scope>NUCLEOTIDE SEQUENCE [LARGE SCALE GENOMIC DNA]</scope>
    <source>
        <strain evidence="1 2">NRRL Y-11557</strain>
    </source>
</reference>
<dbReference type="AlphaFoldDB" id="A0A1E3PZR1"/>
<name>A0A1E3PZR1_LIPST</name>
<dbReference type="OrthoDB" id="5973539at2759"/>
<evidence type="ECO:0000313" key="2">
    <source>
        <dbReference type="Proteomes" id="UP000094385"/>
    </source>
</evidence>
<dbReference type="InterPro" id="IPR021833">
    <property type="entry name" value="DUF3425"/>
</dbReference>
<dbReference type="PANTHER" id="PTHR38116">
    <property type="entry name" value="CHROMOSOME 7, WHOLE GENOME SHOTGUN SEQUENCE"/>
    <property type="match status" value="1"/>
</dbReference>
<protein>
    <submittedName>
        <fullName evidence="1">Uncharacterized protein</fullName>
    </submittedName>
</protein>
<dbReference type="Pfam" id="PF11905">
    <property type="entry name" value="DUF3425"/>
    <property type="match status" value="1"/>
</dbReference>
<evidence type="ECO:0000313" key="1">
    <source>
        <dbReference type="EMBL" id="ODQ70277.1"/>
    </source>
</evidence>
<sequence length="130" mass="15010">MLGIHCTGPPSLGFHISSLFIIPYSLKPTQQQQLIPHGPLIDLLPFPTLRDNILCTLYLVDMEELYLDICSEGLVIWGRTPWDPASWEFSDGFAKKWWFLLDDESLRSTNFWRAQRGEEQLQVLSICNQT</sequence>
<dbReference type="EMBL" id="KV454300">
    <property type="protein sequence ID" value="ODQ70277.1"/>
    <property type="molecule type" value="Genomic_DNA"/>
</dbReference>
<proteinExistence type="predicted"/>